<evidence type="ECO:0000256" key="3">
    <source>
        <dbReference type="ARBA" id="ARBA00022989"/>
    </source>
</evidence>
<comment type="subcellular location">
    <subcellularLocation>
        <location evidence="1">Membrane</location>
        <topology evidence="1">Multi-pass membrane protein</topology>
    </subcellularLocation>
</comment>
<dbReference type="Gene3D" id="1.20.1280.290">
    <property type="match status" value="1"/>
</dbReference>
<protein>
    <submittedName>
        <fullName evidence="6">Uncharacterized protein</fullName>
    </submittedName>
</protein>
<dbReference type="Pfam" id="PF04193">
    <property type="entry name" value="PQ-loop"/>
    <property type="match status" value="1"/>
</dbReference>
<keyword evidence="3 5" id="KW-1133">Transmembrane helix</keyword>
<dbReference type="InterPro" id="IPR006603">
    <property type="entry name" value="PQ-loop_rpt"/>
</dbReference>
<dbReference type="KEGG" id="geo:Geob_1690"/>
<dbReference type="RefSeq" id="WP_012646777.1">
    <property type="nucleotide sequence ID" value="NC_011979.1"/>
</dbReference>
<keyword evidence="2 5" id="KW-0812">Transmembrane</keyword>
<evidence type="ECO:0000256" key="2">
    <source>
        <dbReference type="ARBA" id="ARBA00022692"/>
    </source>
</evidence>
<dbReference type="AlphaFoldDB" id="B9M6I8"/>
<evidence type="ECO:0000256" key="5">
    <source>
        <dbReference type="SAM" id="Phobius"/>
    </source>
</evidence>
<evidence type="ECO:0000256" key="4">
    <source>
        <dbReference type="ARBA" id="ARBA00023136"/>
    </source>
</evidence>
<evidence type="ECO:0000313" key="6">
    <source>
        <dbReference type="EMBL" id="ACM20048.1"/>
    </source>
</evidence>
<reference evidence="6 7" key="1">
    <citation type="submission" date="2009-01" db="EMBL/GenBank/DDBJ databases">
        <title>Complete sequence of Geobacter sp. FRC-32.</title>
        <authorList>
            <consortium name="US DOE Joint Genome Institute"/>
            <person name="Lucas S."/>
            <person name="Copeland A."/>
            <person name="Lapidus A."/>
            <person name="Glavina del Rio T."/>
            <person name="Dalin E."/>
            <person name="Tice H."/>
            <person name="Bruce D."/>
            <person name="Goodwin L."/>
            <person name="Pitluck S."/>
            <person name="Saunders E."/>
            <person name="Brettin T."/>
            <person name="Detter J.C."/>
            <person name="Han C."/>
            <person name="Larimer F."/>
            <person name="Land M."/>
            <person name="Hauser L."/>
            <person name="Kyrpides N."/>
            <person name="Ovchinnikova G."/>
            <person name="Kostka J."/>
            <person name="Richardson P."/>
        </authorList>
    </citation>
    <scope>NUCLEOTIDE SEQUENCE [LARGE SCALE GENOMIC DNA]</scope>
    <source>
        <strain evidence="7">DSM 22248 / JCM 15807 / FRC-32</strain>
    </source>
</reference>
<feature type="transmembrane region" description="Helical" evidence="5">
    <location>
        <begin position="6"/>
        <end position="25"/>
    </location>
</feature>
<evidence type="ECO:0000313" key="7">
    <source>
        <dbReference type="Proteomes" id="UP000007721"/>
    </source>
</evidence>
<dbReference type="EMBL" id="CP001390">
    <property type="protein sequence ID" value="ACM20048.1"/>
    <property type="molecule type" value="Genomic_DNA"/>
</dbReference>
<dbReference type="HOGENOM" id="CLU_173189_0_0_7"/>
<dbReference type="Proteomes" id="UP000007721">
    <property type="component" value="Chromosome"/>
</dbReference>
<gene>
    <name evidence="6" type="ordered locus">Geob_1690</name>
</gene>
<keyword evidence="4 5" id="KW-0472">Membrane</keyword>
<organism evidence="6 7">
    <name type="scientific">Geotalea daltonii (strain DSM 22248 / JCM 15807 / FRC-32)</name>
    <name type="common">Geobacter daltonii</name>
    <dbReference type="NCBI Taxonomy" id="316067"/>
    <lineage>
        <taxon>Bacteria</taxon>
        <taxon>Pseudomonadati</taxon>
        <taxon>Thermodesulfobacteriota</taxon>
        <taxon>Desulfuromonadia</taxon>
        <taxon>Geobacterales</taxon>
        <taxon>Geobacteraceae</taxon>
        <taxon>Geotalea</taxon>
    </lineage>
</organism>
<accession>B9M6I8</accession>
<keyword evidence="7" id="KW-1185">Reference proteome</keyword>
<feature type="transmembrane region" description="Helical" evidence="5">
    <location>
        <begin position="61"/>
        <end position="81"/>
    </location>
</feature>
<evidence type="ECO:0000256" key="1">
    <source>
        <dbReference type="ARBA" id="ARBA00004141"/>
    </source>
</evidence>
<name>B9M6I8_GEODF</name>
<dbReference type="GO" id="GO:0016020">
    <property type="term" value="C:membrane"/>
    <property type="evidence" value="ECO:0007669"/>
    <property type="project" value="UniProtKB-SubCell"/>
</dbReference>
<sequence length="110" mass="11969">MIRSLYALNGIVAVLLYLPQIRTILRNKEEVGSFSLITFGGWSVGSIITALYAWTLIGDPMFAAVSLANMLGSGTVFTLVAGRRLKNRHLPALTTRHETDDADSLAENFG</sequence>
<feature type="transmembrane region" description="Helical" evidence="5">
    <location>
        <begin position="34"/>
        <end position="55"/>
    </location>
</feature>
<proteinExistence type="predicted"/>